<dbReference type="SMART" id="SM00028">
    <property type="entry name" value="TPR"/>
    <property type="match status" value="10"/>
</dbReference>
<dbReference type="PROSITE" id="PS50005">
    <property type="entry name" value="TPR"/>
    <property type="match status" value="1"/>
</dbReference>
<feature type="domain" description="Protein kinase" evidence="7">
    <location>
        <begin position="134"/>
        <end position="428"/>
    </location>
</feature>
<dbReference type="SUPFAM" id="SSF56112">
    <property type="entry name" value="Protein kinase-like (PK-like)"/>
    <property type="match status" value="1"/>
</dbReference>
<dbReference type="PANTHER" id="PTHR43289:SF6">
    <property type="entry name" value="SERINE_THREONINE-PROTEIN KINASE NEKL-3"/>
    <property type="match status" value="1"/>
</dbReference>
<dbReference type="Pfam" id="PF13374">
    <property type="entry name" value="TPR_10"/>
    <property type="match status" value="5"/>
</dbReference>
<dbReference type="InterPro" id="IPR011009">
    <property type="entry name" value="Kinase-like_dom_sf"/>
</dbReference>
<keyword evidence="4" id="KW-0067">ATP-binding</keyword>
<keyword evidence="9" id="KW-1185">Reference proteome</keyword>
<dbReference type="Gene3D" id="1.25.40.10">
    <property type="entry name" value="Tetratricopeptide repeat domain"/>
    <property type="match status" value="5"/>
</dbReference>
<sequence>MADDAELQLLFGLLALQNGLIDRKQLRAAFRDWAKDGARPLADHLTGPGGIDADHRSLLEALLEFQLRRHDQDPGRCLAALDVSRSTREDLSRLRIPAIDATLSIVGSRTAPDDLATQSVAGSVGVATSRGQRFRVIRPHARGGLGAVFVALDSELNREVALKQILDDYADDPTSRARFLVEAEITGGLEHPGIVPVYGLGTYADGRPFYAMRFVQGDSLKEAIAAFHADEPRRRDPGRHSLELRKLLRRFIDVCNAIDYAHSRGVLHRDIKPGNVIVGRHGETLVVDWGLAKPIGRGPDGEGTGEECLVPSSASGSAETLPGSVVGTPAFMGPEQASGDLDRLGPASDVFGLGATLFCLLTGRPPIEGDSVAAMLRAARAAEFPAPRRIDPAIDRALEAVCLKAMAARPEDRYPTPRALAEDVERWMADSPVTAYREPAWQAARRWARRHRTAVAAGVAALLVSFAATAAVLAVQTKANNDLRVANSNLDAANRRERERFALAMGAIRLFHGEVSADLLLKEKQFDALRNKLLRGAAEFYGKIGRLLESQPDRSSRASLAGAYEELGDLTERIGDKPEALALLERAVEIRRELAAGPVAGLEGRVDLANSLVAVGKLREVTGDPTGAKSAFEEACSLAGYAGPSRPDSERRLAVDAVSQSALGWVLLRTGDPTAALARYRRALEDWRDLDRAHPGNDEYQSGRATSHDNIANALVEAGKHVEALAEYRESLAIRRELARTHPDAARFQSEVAHNFTGIGLLLSRFGKSDEELASYEQALAIERKLSDAYPAVTRFRSDVAWSLNNIAAVYNETGRQAEALETHRKALEIRRGLVSSHPRDTNFQRELASSHHNIGNVLSDTGRLDEAIVSYGEAANILERLVADNPAITQFRQALASTFHSLGGRHSELGGNAASLAALDRAVSLRRELAGAHPDVIEFRADLANSLNDLAGLLQRTGHTSRALKNYREARVIWDGLARSDPSVAWYRDGLSLVLINSGALLAAIGREPQALADLQEADRTYDALLKADPDNLELRSRFAWSRGELGTRLMLAGRDREAAPLLAMAMELKEAILKQQPDKPLDRYGLAAACRPLALLHERAGEIDACRRLLERGLAVGGRLASEAPRNPDYQELAASLETDLGRLALAGDRPEGLRLLRSALDRLDGLAEPSPECWYLKARVHSQMGKAAEEKPIGFTAMPDDECFAQLEAAIAWLRRAFMAGHRDRRRVASDRALDPVRNRPDFRLLALGLAFPEEPFAPDG</sequence>
<evidence type="ECO:0000256" key="4">
    <source>
        <dbReference type="ARBA" id="ARBA00022840"/>
    </source>
</evidence>
<dbReference type="PROSITE" id="PS50011">
    <property type="entry name" value="PROTEIN_KINASE_DOM"/>
    <property type="match status" value="1"/>
</dbReference>
<gene>
    <name evidence="8" type="primary">pknD_9</name>
    <name evidence="8" type="ORF">OJF2_54890</name>
</gene>
<dbReference type="InterPro" id="IPR008271">
    <property type="entry name" value="Ser/Thr_kinase_AS"/>
</dbReference>
<dbReference type="KEGG" id="agv:OJF2_54890"/>
<keyword evidence="2" id="KW-0547">Nucleotide-binding</keyword>
<dbReference type="PROSITE" id="PS00108">
    <property type="entry name" value="PROTEIN_KINASE_ST"/>
    <property type="match status" value="1"/>
</dbReference>
<dbReference type="Pfam" id="PF00069">
    <property type="entry name" value="Pkinase"/>
    <property type="match status" value="1"/>
</dbReference>
<dbReference type="PANTHER" id="PTHR43289">
    <property type="entry name" value="MITOGEN-ACTIVATED PROTEIN KINASE KINASE KINASE 20-RELATED"/>
    <property type="match status" value="1"/>
</dbReference>
<keyword evidence="1 8" id="KW-0808">Transferase</keyword>
<accession>A0A5B9W9G2</accession>
<dbReference type="EC" id="2.7.11.1" evidence="8"/>
<dbReference type="InterPro" id="IPR011990">
    <property type="entry name" value="TPR-like_helical_dom_sf"/>
</dbReference>
<keyword evidence="5" id="KW-0802">TPR repeat</keyword>
<dbReference type="Gene3D" id="1.10.510.10">
    <property type="entry name" value="Transferase(Phosphotransferase) domain 1"/>
    <property type="match status" value="1"/>
</dbReference>
<reference evidence="8 9" key="1">
    <citation type="submission" date="2019-08" db="EMBL/GenBank/DDBJ databases">
        <title>Deep-cultivation of Planctomycetes and their phenomic and genomic characterization uncovers novel biology.</title>
        <authorList>
            <person name="Wiegand S."/>
            <person name="Jogler M."/>
            <person name="Boedeker C."/>
            <person name="Pinto D."/>
            <person name="Vollmers J."/>
            <person name="Rivas-Marin E."/>
            <person name="Kohn T."/>
            <person name="Peeters S.H."/>
            <person name="Heuer A."/>
            <person name="Rast P."/>
            <person name="Oberbeckmann S."/>
            <person name="Bunk B."/>
            <person name="Jeske O."/>
            <person name="Meyerdierks A."/>
            <person name="Storesund J.E."/>
            <person name="Kallscheuer N."/>
            <person name="Luecker S."/>
            <person name="Lage O.M."/>
            <person name="Pohl T."/>
            <person name="Merkel B.J."/>
            <person name="Hornburger P."/>
            <person name="Mueller R.-W."/>
            <person name="Bruemmer F."/>
            <person name="Labrenz M."/>
            <person name="Spormann A.M."/>
            <person name="Op den Camp H."/>
            <person name="Overmann J."/>
            <person name="Amann R."/>
            <person name="Jetten M.S.M."/>
            <person name="Mascher T."/>
            <person name="Medema M.H."/>
            <person name="Devos D.P."/>
            <person name="Kaster A.-K."/>
            <person name="Ovreas L."/>
            <person name="Rohde M."/>
            <person name="Galperin M.Y."/>
            <person name="Jogler C."/>
        </authorList>
    </citation>
    <scope>NUCLEOTIDE SEQUENCE [LARGE SCALE GENOMIC DNA]</scope>
    <source>
        <strain evidence="8 9">OJF2</strain>
    </source>
</reference>
<evidence type="ECO:0000313" key="9">
    <source>
        <dbReference type="Proteomes" id="UP000324233"/>
    </source>
</evidence>
<dbReference type="OrthoDB" id="6111975at2"/>
<evidence type="ECO:0000256" key="2">
    <source>
        <dbReference type="ARBA" id="ARBA00022741"/>
    </source>
</evidence>
<dbReference type="AlphaFoldDB" id="A0A5B9W9G2"/>
<keyword evidence="3 8" id="KW-0418">Kinase</keyword>
<dbReference type="InterPro" id="IPR000719">
    <property type="entry name" value="Prot_kinase_dom"/>
</dbReference>
<feature type="repeat" description="TPR" evidence="5">
    <location>
        <begin position="561"/>
        <end position="594"/>
    </location>
</feature>
<dbReference type="CDD" id="cd14014">
    <property type="entry name" value="STKc_PknB_like"/>
    <property type="match status" value="1"/>
</dbReference>
<evidence type="ECO:0000256" key="6">
    <source>
        <dbReference type="SAM" id="MobiDB-lite"/>
    </source>
</evidence>
<dbReference type="InterPro" id="IPR019734">
    <property type="entry name" value="TPR_rpt"/>
</dbReference>
<dbReference type="Gene3D" id="3.30.200.20">
    <property type="entry name" value="Phosphorylase Kinase, domain 1"/>
    <property type="match status" value="1"/>
</dbReference>
<dbReference type="GO" id="GO:0004674">
    <property type="term" value="F:protein serine/threonine kinase activity"/>
    <property type="evidence" value="ECO:0007669"/>
    <property type="project" value="UniProtKB-EC"/>
</dbReference>
<dbReference type="EMBL" id="CP042997">
    <property type="protein sequence ID" value="QEH36904.1"/>
    <property type="molecule type" value="Genomic_DNA"/>
</dbReference>
<evidence type="ECO:0000256" key="1">
    <source>
        <dbReference type="ARBA" id="ARBA00022679"/>
    </source>
</evidence>
<dbReference type="Proteomes" id="UP000324233">
    <property type="component" value="Chromosome"/>
</dbReference>
<feature type="region of interest" description="Disordered" evidence="6">
    <location>
        <begin position="298"/>
        <end position="321"/>
    </location>
</feature>
<evidence type="ECO:0000256" key="5">
    <source>
        <dbReference type="PROSITE-ProRule" id="PRU00339"/>
    </source>
</evidence>
<dbReference type="GO" id="GO:0005524">
    <property type="term" value="F:ATP binding"/>
    <property type="evidence" value="ECO:0007669"/>
    <property type="project" value="UniProtKB-KW"/>
</dbReference>
<evidence type="ECO:0000259" key="7">
    <source>
        <dbReference type="PROSITE" id="PS50011"/>
    </source>
</evidence>
<protein>
    <submittedName>
        <fullName evidence="8">Serine/threonine-protein kinase PknD</fullName>
        <ecNumber evidence="8">2.7.11.1</ecNumber>
    </submittedName>
</protein>
<name>A0A5B9W9G2_9BACT</name>
<dbReference type="SUPFAM" id="SSF48452">
    <property type="entry name" value="TPR-like"/>
    <property type="match status" value="3"/>
</dbReference>
<organism evidence="8 9">
    <name type="scientific">Aquisphaera giovannonii</name>
    <dbReference type="NCBI Taxonomy" id="406548"/>
    <lineage>
        <taxon>Bacteria</taxon>
        <taxon>Pseudomonadati</taxon>
        <taxon>Planctomycetota</taxon>
        <taxon>Planctomycetia</taxon>
        <taxon>Isosphaerales</taxon>
        <taxon>Isosphaeraceae</taxon>
        <taxon>Aquisphaera</taxon>
    </lineage>
</organism>
<evidence type="ECO:0000313" key="8">
    <source>
        <dbReference type="EMBL" id="QEH36904.1"/>
    </source>
</evidence>
<proteinExistence type="predicted"/>
<dbReference type="SMART" id="SM00220">
    <property type="entry name" value="S_TKc"/>
    <property type="match status" value="1"/>
</dbReference>
<evidence type="ECO:0000256" key="3">
    <source>
        <dbReference type="ARBA" id="ARBA00022777"/>
    </source>
</evidence>
<dbReference type="RefSeq" id="WP_148596534.1">
    <property type="nucleotide sequence ID" value="NZ_CP042997.1"/>
</dbReference>